<organism evidence="2 3">
    <name type="scientific">Flavisolibacter ginsengisoli DSM 18119</name>
    <dbReference type="NCBI Taxonomy" id="1121884"/>
    <lineage>
        <taxon>Bacteria</taxon>
        <taxon>Pseudomonadati</taxon>
        <taxon>Bacteroidota</taxon>
        <taxon>Chitinophagia</taxon>
        <taxon>Chitinophagales</taxon>
        <taxon>Chitinophagaceae</taxon>
        <taxon>Flavisolibacter</taxon>
    </lineage>
</organism>
<keyword evidence="1" id="KW-0472">Membrane</keyword>
<reference evidence="2 3" key="1">
    <citation type="submission" date="2016-11" db="EMBL/GenBank/DDBJ databases">
        <authorList>
            <person name="Jaros S."/>
            <person name="Januszkiewicz K."/>
            <person name="Wedrychowicz H."/>
        </authorList>
    </citation>
    <scope>NUCLEOTIDE SEQUENCE [LARGE SCALE GENOMIC DNA]</scope>
    <source>
        <strain evidence="2 3">DSM 18119</strain>
    </source>
</reference>
<sequence>MLKSLLRDRKLLILLFIAIVIKLFSVKEALVEQYYTYGFYPLFSRLLRSLFGWIPVSIGDIFYLAAFIWLVWKTWKLISLLAKKQLQEYLSRVLFKKYIRLVLWIYIVFNVFWGLNYNRQGIEHQLGLKVENYTANDVYELALSLQVKLNGYAMGVDSLKRLHLDDNSFLFREGVAVYDKIKEQYPYLSYQSASIKGSLYSHVGQYFGFTGYYNPFSGEAQVKTTVPAFIKPFILCHEIAHQLGYAKENEANMVAFLAGRESNNLEFRYSAYYDAYTYAIRELVRFDTTRFKELRLSVHPQFKKDYKTYLEYIYNSRNVVEPFMSDFYDSYLKMNNQPKGKATYNEVVAWLIAYMKKYGAQAL</sequence>
<protein>
    <recommendedName>
        <fullName evidence="4">DUF3810 domain-containing protein</fullName>
    </recommendedName>
</protein>
<feature type="transmembrane region" description="Helical" evidence="1">
    <location>
        <begin position="93"/>
        <end position="115"/>
    </location>
</feature>
<accession>A0A1M5A638</accession>
<feature type="transmembrane region" description="Helical" evidence="1">
    <location>
        <begin position="50"/>
        <end position="72"/>
    </location>
</feature>
<dbReference type="EMBL" id="FQUU01000008">
    <property type="protein sequence ID" value="SHF25614.1"/>
    <property type="molecule type" value="Genomic_DNA"/>
</dbReference>
<keyword evidence="1" id="KW-0812">Transmembrane</keyword>
<evidence type="ECO:0008006" key="4">
    <source>
        <dbReference type="Google" id="ProtNLM"/>
    </source>
</evidence>
<name>A0A1M5A638_9BACT</name>
<dbReference type="AlphaFoldDB" id="A0A1M5A638"/>
<dbReference type="InterPro" id="IPR024294">
    <property type="entry name" value="DUF3810"/>
</dbReference>
<keyword evidence="3" id="KW-1185">Reference proteome</keyword>
<evidence type="ECO:0000313" key="3">
    <source>
        <dbReference type="Proteomes" id="UP000184048"/>
    </source>
</evidence>
<feature type="transmembrane region" description="Helical" evidence="1">
    <location>
        <begin position="12"/>
        <end position="30"/>
    </location>
</feature>
<evidence type="ECO:0000256" key="1">
    <source>
        <dbReference type="SAM" id="Phobius"/>
    </source>
</evidence>
<evidence type="ECO:0000313" key="2">
    <source>
        <dbReference type="EMBL" id="SHF25614.1"/>
    </source>
</evidence>
<gene>
    <name evidence="2" type="ORF">SAMN02745131_02147</name>
</gene>
<dbReference type="RefSeq" id="WP_072835334.1">
    <property type="nucleotide sequence ID" value="NZ_FQUU01000008.1"/>
</dbReference>
<dbReference type="STRING" id="1121884.SAMN02745131_02147"/>
<dbReference type="Proteomes" id="UP000184048">
    <property type="component" value="Unassembled WGS sequence"/>
</dbReference>
<proteinExistence type="predicted"/>
<dbReference type="OrthoDB" id="1048788at2"/>
<dbReference type="Pfam" id="PF12725">
    <property type="entry name" value="DUF3810"/>
    <property type="match status" value="1"/>
</dbReference>
<keyword evidence="1" id="KW-1133">Transmembrane helix</keyword>